<evidence type="ECO:0000313" key="3">
    <source>
        <dbReference type="EMBL" id="ACO11610.1"/>
    </source>
</evidence>
<sequence>MESTPDHDWYAILEVPRSATVASIKASYKKLAIKNHPDKNLNDPEAANRFALISQAHIILTDPKMKQIYDTRGNTSELKDNFVVNVGELGTLARFTFGFFNKCGIHVETEIPAKITCKAQQIAKNESGPDDSLPTIIQFGRRYIYSEESQKEHFFTLEVTQESLNSGIVVSCRSDTKDKFKAVFFDADGFVSMTEESRVNDKRSEANFFFLPHPTYGMDTSSSLTRKVDEPPLFSMLKDYRKNIHSISPGKHLLCLYNNNWYSNANVQLLVHTYSPLNGSNNLQKIESSLAEKKDEIDSIKSEYTELQEKVKALGAKIHDYTEETKQLLSERSEIYDSILNLPIDNEPIYVNRKSGFFNHFFKR</sequence>
<dbReference type="Gene3D" id="1.10.287.110">
    <property type="entry name" value="DnaJ domain"/>
    <property type="match status" value="1"/>
</dbReference>
<organism evidence="3">
    <name type="scientific">Caligus rogercresseyi</name>
    <name type="common">Sea louse</name>
    <dbReference type="NCBI Taxonomy" id="217165"/>
    <lineage>
        <taxon>Eukaryota</taxon>
        <taxon>Metazoa</taxon>
        <taxon>Ecdysozoa</taxon>
        <taxon>Arthropoda</taxon>
        <taxon>Crustacea</taxon>
        <taxon>Multicrustacea</taxon>
        <taxon>Hexanauplia</taxon>
        <taxon>Copepoda</taxon>
        <taxon>Siphonostomatoida</taxon>
        <taxon>Caligidae</taxon>
        <taxon>Caligus</taxon>
    </lineage>
</organism>
<accession>C1BRF7</accession>
<evidence type="ECO:0000259" key="2">
    <source>
        <dbReference type="PROSITE" id="PS50076"/>
    </source>
</evidence>
<evidence type="ECO:0000256" key="1">
    <source>
        <dbReference type="SAM" id="Coils"/>
    </source>
</evidence>
<name>C1BRF7_CALRO</name>
<dbReference type="SMART" id="SM00271">
    <property type="entry name" value="DnaJ"/>
    <property type="match status" value="1"/>
</dbReference>
<dbReference type="InterPro" id="IPR052812">
    <property type="entry name" value="Plant_DnaJ_domain"/>
</dbReference>
<feature type="domain" description="J" evidence="2">
    <location>
        <begin position="8"/>
        <end position="73"/>
    </location>
</feature>
<reference evidence="3" key="1">
    <citation type="submission" date="2009-03" db="EMBL/GenBank/DDBJ databases">
        <title>Caligus rogercresseyi ESTs and full-length cDNAs.</title>
        <authorList>
            <person name="Yasuike M."/>
            <person name="von Schalburg K."/>
            <person name="Cooper G."/>
            <person name="Leong J."/>
            <person name="Jones S.R.M."/>
            <person name="Koop B.F."/>
        </authorList>
    </citation>
    <scope>NUCLEOTIDE SEQUENCE</scope>
    <source>
        <tissue evidence="3">Whole tissue</tissue>
    </source>
</reference>
<dbReference type="PANTHER" id="PTHR44272">
    <property type="entry name" value="DNAJ DOMAIN (PROKARYOTIC HEAT SHOCK PROTEIN)"/>
    <property type="match status" value="1"/>
</dbReference>
<proteinExistence type="evidence at transcript level"/>
<dbReference type="EMBL" id="BT077186">
    <property type="protein sequence ID" value="ACO11610.1"/>
    <property type="molecule type" value="mRNA"/>
</dbReference>
<dbReference type="PANTHER" id="PTHR44272:SF3">
    <property type="entry name" value="J DOMAIN-CONTAINING PROTEIN"/>
    <property type="match status" value="1"/>
</dbReference>
<dbReference type="CDD" id="cd06257">
    <property type="entry name" value="DnaJ"/>
    <property type="match status" value="1"/>
</dbReference>
<dbReference type="Pfam" id="PF00226">
    <property type="entry name" value="DnaJ"/>
    <property type="match status" value="1"/>
</dbReference>
<dbReference type="PRINTS" id="PR00625">
    <property type="entry name" value="JDOMAIN"/>
</dbReference>
<dbReference type="InterPro" id="IPR036869">
    <property type="entry name" value="J_dom_sf"/>
</dbReference>
<feature type="coiled-coil region" evidence="1">
    <location>
        <begin position="283"/>
        <end position="324"/>
    </location>
</feature>
<dbReference type="SUPFAM" id="SSF46565">
    <property type="entry name" value="Chaperone J-domain"/>
    <property type="match status" value="1"/>
</dbReference>
<dbReference type="InterPro" id="IPR001623">
    <property type="entry name" value="DnaJ_domain"/>
</dbReference>
<keyword evidence="1" id="KW-0175">Coiled coil</keyword>
<dbReference type="AlphaFoldDB" id="C1BRF7"/>
<protein>
    <submittedName>
        <fullName evidence="3">Chaperone protein dnaJ 39</fullName>
    </submittedName>
</protein>
<gene>
    <name evidence="3" type="primary">DNJ39</name>
</gene>
<dbReference type="PROSITE" id="PS50076">
    <property type="entry name" value="DNAJ_2"/>
    <property type="match status" value="1"/>
</dbReference>